<evidence type="ECO:0000259" key="4">
    <source>
        <dbReference type="PROSITE" id="PS51755"/>
    </source>
</evidence>
<dbReference type="EMBL" id="JAWXRD010000032">
    <property type="protein sequence ID" value="MDX6041326.1"/>
    <property type="molecule type" value="Genomic_DNA"/>
</dbReference>
<comment type="caution">
    <text evidence="5">The sequence shown here is derived from an EMBL/GenBank/DDBJ whole genome shotgun (WGS) entry which is preliminary data.</text>
</comment>
<evidence type="ECO:0000256" key="3">
    <source>
        <dbReference type="SAM" id="Phobius"/>
    </source>
</evidence>
<keyword evidence="6" id="KW-1185">Reference proteome</keyword>
<keyword evidence="3" id="KW-0812">Transmembrane</keyword>
<dbReference type="SMART" id="SM00862">
    <property type="entry name" value="Trans_reg_C"/>
    <property type="match status" value="1"/>
</dbReference>
<keyword evidence="3" id="KW-1133">Transmembrane helix</keyword>
<proteinExistence type="predicted"/>
<dbReference type="RefSeq" id="WP_319786389.1">
    <property type="nucleotide sequence ID" value="NZ_JAWXRD010000032.1"/>
</dbReference>
<organism evidence="5 6">
    <name type="scientific">Scandinavium lactucae</name>
    <dbReference type="NCBI Taxonomy" id="3095028"/>
    <lineage>
        <taxon>Bacteria</taxon>
        <taxon>Pseudomonadati</taxon>
        <taxon>Pseudomonadota</taxon>
        <taxon>Gammaproteobacteria</taxon>
        <taxon>Enterobacterales</taxon>
        <taxon>Enterobacteriaceae</taxon>
        <taxon>Scandinavium</taxon>
    </lineage>
</organism>
<dbReference type="Proteomes" id="UP001275664">
    <property type="component" value="Unassembled WGS sequence"/>
</dbReference>
<dbReference type="InterPro" id="IPR001867">
    <property type="entry name" value="OmpR/PhoB-type_DNA-bd"/>
</dbReference>
<dbReference type="Gene3D" id="1.10.10.10">
    <property type="entry name" value="Winged helix-like DNA-binding domain superfamily/Winged helix DNA-binding domain"/>
    <property type="match status" value="1"/>
</dbReference>
<evidence type="ECO:0000256" key="1">
    <source>
        <dbReference type="ARBA" id="ARBA00023125"/>
    </source>
</evidence>
<evidence type="ECO:0000256" key="2">
    <source>
        <dbReference type="PROSITE-ProRule" id="PRU01091"/>
    </source>
</evidence>
<accession>A0ABU4QPV2</accession>
<dbReference type="PROSITE" id="PS51755">
    <property type="entry name" value="OMPR_PHOB"/>
    <property type="match status" value="1"/>
</dbReference>
<dbReference type="Pfam" id="PF00486">
    <property type="entry name" value="Trans_reg_C"/>
    <property type="match status" value="1"/>
</dbReference>
<dbReference type="SUPFAM" id="SSF46894">
    <property type="entry name" value="C-terminal effector domain of the bipartite response regulators"/>
    <property type="match status" value="1"/>
</dbReference>
<keyword evidence="3" id="KW-0472">Membrane</keyword>
<protein>
    <submittedName>
        <fullName evidence="5">Helix-turn-helix domain-containing protein</fullName>
    </submittedName>
</protein>
<gene>
    <name evidence="5" type="ORF">SIK69_14125</name>
</gene>
<evidence type="ECO:0000313" key="6">
    <source>
        <dbReference type="Proteomes" id="UP001275664"/>
    </source>
</evidence>
<dbReference type="InterPro" id="IPR036388">
    <property type="entry name" value="WH-like_DNA-bd_sf"/>
</dbReference>
<dbReference type="InterPro" id="IPR016032">
    <property type="entry name" value="Sig_transdc_resp-reg_C-effctor"/>
</dbReference>
<sequence length="259" mass="29291">MKYLIANRVIYDSESGELVVNEPGSEQSKRLTNTANRILSLLIASPGRVLKRDYLLDKVWEEAGHPGSSSSLSQYISILRKTLTSLIFIEEIIIAVPKVGFYFSRDIGVESLNTDDERITLAPVPVAIPTPRLKDKKPLWLEAIIVLLLLGNLWIGSLPKASLRFASSYSIGDIGNCTFMTFDGLLDEVDPQVLNILRHLQPDLEQKCSEQPAEIMVYFQPSVLYGSYGRFFYAYCPTDKATLEIVYCENHYSFQWELK</sequence>
<feature type="DNA-binding region" description="OmpR/PhoB-type" evidence="2">
    <location>
        <begin position="1"/>
        <end position="105"/>
    </location>
</feature>
<keyword evidence="1 2" id="KW-0238">DNA-binding</keyword>
<feature type="domain" description="OmpR/PhoB-type" evidence="4">
    <location>
        <begin position="1"/>
        <end position="105"/>
    </location>
</feature>
<evidence type="ECO:0000313" key="5">
    <source>
        <dbReference type="EMBL" id="MDX6041326.1"/>
    </source>
</evidence>
<reference evidence="5 6" key="1">
    <citation type="submission" date="2023-11" db="EMBL/GenBank/DDBJ databases">
        <title>Scandinavium wanjuensis sp. nov., isolated from lettuce South Korea.</title>
        <authorList>
            <person name="Park J."/>
            <person name="Park S."/>
            <person name="Oh K.K."/>
            <person name="Cho G.S."/>
            <person name="Franz C.M.A.P."/>
        </authorList>
    </citation>
    <scope>NUCLEOTIDE SEQUENCE [LARGE SCALE GENOMIC DNA]</scope>
    <source>
        <strain evidence="5 6">V105_6</strain>
    </source>
</reference>
<feature type="transmembrane region" description="Helical" evidence="3">
    <location>
        <begin position="139"/>
        <end position="158"/>
    </location>
</feature>
<name>A0ABU4QPV2_9ENTR</name>